<dbReference type="Proteomes" id="UP000033632">
    <property type="component" value="Unassembled WGS sequence"/>
</dbReference>
<name>A0A0F5FR07_9HYPH</name>
<dbReference type="PATRIC" id="fig|443610.3.peg.1741"/>
<proteinExistence type="predicted"/>
<gene>
    <name evidence="1" type="ORF">VE25_17210</name>
</gene>
<dbReference type="EMBL" id="JZEX01000146">
    <property type="protein sequence ID" value="KKB10592.1"/>
    <property type="molecule type" value="Genomic_DNA"/>
</dbReference>
<dbReference type="AlphaFoldDB" id="A0A0F5FR07"/>
<dbReference type="RefSeq" id="WP_046109890.1">
    <property type="nucleotide sequence ID" value="NZ_JZEX01000146.1"/>
</dbReference>
<accession>A0A0F5FR07</accession>
<keyword evidence="2" id="KW-1185">Reference proteome</keyword>
<organism evidence="1 2">
    <name type="scientific">Devosia geojensis</name>
    <dbReference type="NCBI Taxonomy" id="443610"/>
    <lineage>
        <taxon>Bacteria</taxon>
        <taxon>Pseudomonadati</taxon>
        <taxon>Pseudomonadota</taxon>
        <taxon>Alphaproteobacteria</taxon>
        <taxon>Hyphomicrobiales</taxon>
        <taxon>Devosiaceae</taxon>
        <taxon>Devosia</taxon>
    </lineage>
</organism>
<evidence type="ECO:0000313" key="1">
    <source>
        <dbReference type="EMBL" id="KKB10592.1"/>
    </source>
</evidence>
<protein>
    <submittedName>
        <fullName evidence="1">Uncharacterized protein</fullName>
    </submittedName>
</protein>
<sequence>MAIKSHAFGRVTLTKQDAKKFQAQVTYGKPKAAAKESAKRGVEMSRSMAANGGRLTIKLQPAE</sequence>
<comment type="caution">
    <text evidence="1">The sequence shown here is derived from an EMBL/GenBank/DDBJ whole genome shotgun (WGS) entry which is preliminary data.</text>
</comment>
<evidence type="ECO:0000313" key="2">
    <source>
        <dbReference type="Proteomes" id="UP000033632"/>
    </source>
</evidence>
<reference evidence="1 2" key="1">
    <citation type="submission" date="2015-03" db="EMBL/GenBank/DDBJ databases">
        <authorList>
            <person name="Hassan Y.I."/>
            <person name="Lepp D."/>
            <person name="Li X.-Z."/>
            <person name="Zhou T."/>
        </authorList>
    </citation>
    <scope>NUCLEOTIDE SEQUENCE [LARGE SCALE GENOMIC DNA]</scope>
    <source>
        <strain evidence="1 2">BD-c194</strain>
    </source>
</reference>
<dbReference type="OrthoDB" id="8452493at2"/>